<dbReference type="InterPro" id="IPR001314">
    <property type="entry name" value="Peptidase_S1A"/>
</dbReference>
<feature type="non-terminal residue" evidence="5">
    <location>
        <position position="1"/>
    </location>
</feature>
<gene>
    <name evidence="5" type="ORF">g.2102</name>
</gene>
<accession>A0A1B6GAD4</accession>
<organism evidence="5">
    <name type="scientific">Cuerna arida</name>
    <dbReference type="NCBI Taxonomy" id="1464854"/>
    <lineage>
        <taxon>Eukaryota</taxon>
        <taxon>Metazoa</taxon>
        <taxon>Ecdysozoa</taxon>
        <taxon>Arthropoda</taxon>
        <taxon>Hexapoda</taxon>
        <taxon>Insecta</taxon>
        <taxon>Pterygota</taxon>
        <taxon>Neoptera</taxon>
        <taxon>Paraneoptera</taxon>
        <taxon>Hemiptera</taxon>
        <taxon>Auchenorrhyncha</taxon>
        <taxon>Membracoidea</taxon>
        <taxon>Cicadellidae</taxon>
        <taxon>Cicadellinae</taxon>
        <taxon>Proconiini</taxon>
        <taxon>Cuerna</taxon>
    </lineage>
</organism>
<dbReference type="SMART" id="SM00020">
    <property type="entry name" value="Tryp_SPc"/>
    <property type="match status" value="1"/>
</dbReference>
<dbReference type="GO" id="GO:0006508">
    <property type="term" value="P:proteolysis"/>
    <property type="evidence" value="ECO:0007669"/>
    <property type="project" value="InterPro"/>
</dbReference>
<dbReference type="SUPFAM" id="SSF50494">
    <property type="entry name" value="Trypsin-like serine proteases"/>
    <property type="match status" value="1"/>
</dbReference>
<dbReference type="Pfam" id="PF00089">
    <property type="entry name" value="Trypsin"/>
    <property type="match status" value="1"/>
</dbReference>
<dbReference type="PROSITE" id="PS50240">
    <property type="entry name" value="TRYPSIN_DOM"/>
    <property type="match status" value="1"/>
</dbReference>
<dbReference type="Gene3D" id="2.40.10.10">
    <property type="entry name" value="Trypsin-like serine proteases"/>
    <property type="match status" value="1"/>
</dbReference>
<dbReference type="InterPro" id="IPR018114">
    <property type="entry name" value="TRYPSIN_HIS"/>
</dbReference>
<evidence type="ECO:0000313" key="5">
    <source>
        <dbReference type="EMBL" id="JAS59391.1"/>
    </source>
</evidence>
<dbReference type="GO" id="GO:0004252">
    <property type="term" value="F:serine-type endopeptidase activity"/>
    <property type="evidence" value="ECO:0007669"/>
    <property type="project" value="InterPro"/>
</dbReference>
<dbReference type="PRINTS" id="PR00722">
    <property type="entry name" value="CHYMOTRYPSIN"/>
</dbReference>
<evidence type="ECO:0000256" key="1">
    <source>
        <dbReference type="ARBA" id="ARBA00023157"/>
    </source>
</evidence>
<evidence type="ECO:0000256" key="2">
    <source>
        <dbReference type="ARBA" id="ARBA00024195"/>
    </source>
</evidence>
<dbReference type="InterPro" id="IPR043504">
    <property type="entry name" value="Peptidase_S1_PA_chymotrypsin"/>
</dbReference>
<dbReference type="PROSITE" id="PS00134">
    <property type="entry name" value="TRYPSIN_HIS"/>
    <property type="match status" value="1"/>
</dbReference>
<dbReference type="InterPro" id="IPR051487">
    <property type="entry name" value="Ser/Thr_Proteases_Immune/Dev"/>
</dbReference>
<proteinExistence type="inferred from homology"/>
<dbReference type="AlphaFoldDB" id="A0A1B6GAD4"/>
<reference evidence="5" key="1">
    <citation type="submission" date="2015-11" db="EMBL/GenBank/DDBJ databases">
        <title>De novo transcriptome assembly of four potential Pierce s Disease insect vectors from Arizona vineyards.</title>
        <authorList>
            <person name="Tassone E.E."/>
        </authorList>
    </citation>
    <scope>NUCLEOTIDE SEQUENCE</scope>
</reference>
<dbReference type="InterPro" id="IPR009003">
    <property type="entry name" value="Peptidase_S1_PA"/>
</dbReference>
<dbReference type="EMBL" id="GECZ01010378">
    <property type="protein sequence ID" value="JAS59391.1"/>
    <property type="molecule type" value="Transcribed_RNA"/>
</dbReference>
<evidence type="ECO:0000259" key="4">
    <source>
        <dbReference type="PROSITE" id="PS50240"/>
    </source>
</evidence>
<feature type="chain" id="PRO_5008583520" description="Peptidase S1 domain-containing protein" evidence="3">
    <location>
        <begin position="27"/>
        <end position="343"/>
    </location>
</feature>
<sequence length="343" mass="38248">FDILNIMQNIGIFLLFFFLLPNPRVCQPPGLNFMKYYEYPQVGVLKFAVFLKTKKGFCTGVLLSDSWVLTAAHCVVQDERTAGDTEVIVKAGFIDKMDISGRSQERISSEVVVYPDFKEKMISKFDIALIKVGEPFNLTSDSVGTVRIANQTWPLDLNFFRTCVGFGFGNIPPADRSVPPGENQMRLKMWTASAVHNKAACPCTKKFHWKRLICLKETDAIELCQGDGGGGLVCFEGPNPFEGGKHKDAAQKAELYGIAHMTMDKYMCMVTREPTPGCAKIPTISTYMYLCPFDSWLATYVPSVPINTISCKGSKLLDAIETTVFMAFLNLQYFCLIYSICVG</sequence>
<dbReference type="PANTHER" id="PTHR24256">
    <property type="entry name" value="TRYPTASE-RELATED"/>
    <property type="match status" value="1"/>
</dbReference>
<keyword evidence="1" id="KW-1015">Disulfide bond</keyword>
<evidence type="ECO:0000256" key="3">
    <source>
        <dbReference type="SAM" id="SignalP"/>
    </source>
</evidence>
<feature type="domain" description="Peptidase S1" evidence="4">
    <location>
        <begin position="38"/>
        <end position="302"/>
    </location>
</feature>
<protein>
    <recommendedName>
        <fullName evidence="4">Peptidase S1 domain-containing protein</fullName>
    </recommendedName>
</protein>
<feature type="signal peptide" evidence="3">
    <location>
        <begin position="1"/>
        <end position="26"/>
    </location>
</feature>
<dbReference type="InterPro" id="IPR001254">
    <property type="entry name" value="Trypsin_dom"/>
</dbReference>
<name>A0A1B6GAD4_9HEMI</name>
<comment type="similarity">
    <text evidence="2">Belongs to the peptidase S1 family. CLIP subfamily.</text>
</comment>
<keyword evidence="3" id="KW-0732">Signal</keyword>